<organism evidence="1 2">
    <name type="scientific">Chitinophaga niabensis</name>
    <dbReference type="NCBI Taxonomy" id="536979"/>
    <lineage>
        <taxon>Bacteria</taxon>
        <taxon>Pseudomonadati</taxon>
        <taxon>Bacteroidota</taxon>
        <taxon>Chitinophagia</taxon>
        <taxon>Chitinophagales</taxon>
        <taxon>Chitinophagaceae</taxon>
        <taxon>Chitinophaga</taxon>
    </lineage>
</organism>
<dbReference type="AlphaFoldDB" id="A0A1N6JZK2"/>
<gene>
    <name evidence="1" type="ORF">SAMN04488055_4775</name>
</gene>
<proteinExistence type="predicted"/>
<dbReference type="STRING" id="536979.SAMN04488055_4775"/>
<accession>A0A1N6JZK2</accession>
<evidence type="ECO:0000313" key="2">
    <source>
        <dbReference type="Proteomes" id="UP000185003"/>
    </source>
</evidence>
<dbReference type="Proteomes" id="UP000185003">
    <property type="component" value="Unassembled WGS sequence"/>
</dbReference>
<evidence type="ECO:0000313" key="1">
    <source>
        <dbReference type="EMBL" id="SIO49760.1"/>
    </source>
</evidence>
<sequence>MMLLAIAGCTKTDTIAPPAEADNRITEYKIVNVQGDPIYGTIHDADSSITVYLPFYKQLVVLEPEIKVSTGATVQPGTGTLIEDLLDVFQKGRDIKYAVTGKSGKRKTYTLKINVQQPSLTLKEVSTSATDIKVYDIKMSVDFSGMNLALRGTGFQENLSLMKIVLVDETGKEYPPFVKSATNTNDLNLVGISLVNYKSSPDPLLTALPATGLYKIRVYSYAKVVTTTFPIRINKLP</sequence>
<name>A0A1N6JZK2_9BACT</name>
<dbReference type="Gene3D" id="2.60.40.2340">
    <property type="match status" value="1"/>
</dbReference>
<reference evidence="1 2" key="1">
    <citation type="submission" date="2016-11" db="EMBL/GenBank/DDBJ databases">
        <authorList>
            <person name="Jaros S."/>
            <person name="Januszkiewicz K."/>
            <person name="Wedrychowicz H."/>
        </authorList>
    </citation>
    <scope>NUCLEOTIDE SEQUENCE [LARGE SCALE GENOMIC DNA]</scope>
    <source>
        <strain evidence="1 2">DSM 24787</strain>
    </source>
</reference>
<dbReference type="EMBL" id="FSRA01000002">
    <property type="protein sequence ID" value="SIO49760.1"/>
    <property type="molecule type" value="Genomic_DNA"/>
</dbReference>
<keyword evidence="2" id="KW-1185">Reference proteome</keyword>
<protein>
    <submittedName>
        <fullName evidence="1">Uncharacterized protein</fullName>
    </submittedName>
</protein>